<keyword evidence="1" id="KW-0677">Repeat</keyword>
<dbReference type="InterPro" id="IPR000668">
    <property type="entry name" value="Peptidase_C1A_C"/>
</dbReference>
<proteinExistence type="predicted"/>
<evidence type="ECO:0000313" key="4">
    <source>
        <dbReference type="EMBL" id="MBZ0154619.1"/>
    </source>
</evidence>
<dbReference type="CDD" id="cd02248">
    <property type="entry name" value="Peptidase_C1A"/>
    <property type="match status" value="1"/>
</dbReference>
<dbReference type="SUPFAM" id="SSF54001">
    <property type="entry name" value="Cysteine proteinases"/>
    <property type="match status" value="2"/>
</dbReference>
<feature type="domain" description="Peptidase C1A papain C-terminal" evidence="3">
    <location>
        <begin position="1"/>
        <end position="205"/>
    </location>
</feature>
<dbReference type="PANTHER" id="PTHR32305">
    <property type="match status" value="1"/>
</dbReference>
<dbReference type="InterPro" id="IPR031325">
    <property type="entry name" value="RHS_repeat"/>
</dbReference>
<dbReference type="GO" id="GO:0006508">
    <property type="term" value="P:proteolysis"/>
    <property type="evidence" value="ECO:0007669"/>
    <property type="project" value="InterPro"/>
</dbReference>
<dbReference type="PANTHER" id="PTHR32305:SF15">
    <property type="entry name" value="PROTEIN RHSA-RELATED"/>
    <property type="match status" value="1"/>
</dbReference>
<dbReference type="Pfam" id="PF00112">
    <property type="entry name" value="Peptidase_C1"/>
    <property type="match status" value="1"/>
</dbReference>
<dbReference type="InterPro" id="IPR039417">
    <property type="entry name" value="Peptidase_C1A_papain-like"/>
</dbReference>
<comment type="caution">
    <text evidence="4">The sequence shown here is derived from an EMBL/GenBank/DDBJ whole genome shotgun (WGS) entry which is preliminary data.</text>
</comment>
<reference evidence="4" key="2">
    <citation type="submission" date="2021-08" db="EMBL/GenBank/DDBJ databases">
        <authorList>
            <person name="Dalcin Martins P."/>
        </authorList>
    </citation>
    <scope>NUCLEOTIDE SEQUENCE</scope>
    <source>
        <strain evidence="4">MAG_39</strain>
    </source>
</reference>
<dbReference type="Gene3D" id="2.60.40.1120">
    <property type="entry name" value="Carboxypeptidase-like, regulatory domain"/>
    <property type="match status" value="1"/>
</dbReference>
<dbReference type="Pfam" id="PF20148">
    <property type="entry name" value="DUF6531"/>
    <property type="match status" value="1"/>
</dbReference>
<dbReference type="InterPro" id="IPR050708">
    <property type="entry name" value="T6SS_VgrG/RHS"/>
</dbReference>
<reference evidence="4" key="1">
    <citation type="journal article" date="2021" name="bioRxiv">
        <title>Unraveling nitrogen, sulfur and carbon metabolic pathways and microbial community transcriptional responses to substrate deprivation and toxicity stresses in a bioreactor mimicking anoxic brackish coastal sediment conditions.</title>
        <authorList>
            <person name="Martins P.D."/>
            <person name="Echeveste M.J."/>
            <person name="Arshad A."/>
            <person name="Kurth J."/>
            <person name="Ouboter H."/>
            <person name="Jetten M.S.M."/>
            <person name="Welte C.U."/>
        </authorList>
    </citation>
    <scope>NUCLEOTIDE SEQUENCE</scope>
    <source>
        <strain evidence="4">MAG_39</strain>
    </source>
</reference>
<sequence length="2071" mass="226611">WRDYAAGNYVTPVKDQGACGSCWAFATAAALESATLISGNTPGATLDLSPQTALSCSGAGTCSGGLIDSASDFIRDIGLPLESCFPYTFTEGVCTDACTDWQSTAYKVTDWYRVSASVDAMKYALYNYGPLVATLAVHTDFYYYGGGVYSYAWGSFEGYHTALIVGYNDAEQYFIAKSSWGAEWGEGGYFRISYSELASETALGYWTIAYEYPIPEEFPLIDDIPRVPPTNQNGENGTGETGLGTVRGVVTNSSGNPVEGADIKIGKYSATTDAMGTYSIIGITSDSYVVTVKSKDYATVSENITVTADTTLTKDFVLTESSTGGENGGGNDDSDNPSDDSGSNTDKKRQRSGPGWLTVVGTPVTPEEAEAYFASVRASNPPADPNSPPLASAAYDSYPELEELARALEYNPLLIYDYVHNNIDYIPYYGSHKGAMLTYLDGTGNDADQASLMIALLKISGYNAWYYSGEMTIPGAVLTNWLGVIPAGVSGVFEMGGIPYDANILPDGTATVSRYWVGATINGQNYAFDPALKSYTYHTRINMERTMASAGYSRSDFITAAITGATVDPAGEYVQHINESNISAKLADYALNLANTLKGSQYFNKDIKEITGDRSIVQSKQETYSSTVPYQPSSPTQMNDITDAVATITITHYYKDPNTGAVTQHLTLQKKTHELGGKRLTLIYSNNKPQLLLEGSSLITSTLETTPGTAYTLKIDIDHPFVNNDKFSQEAEYPITGGSSYSVVYDFAYMSVSRLQRHQRQLESYRAQGLGDADEAVRGETLTIMGLTWIHEVQLADRLLSLFSGTISILHHQVGLMAQENNGKGYYIDVRNNVKGTVSLTSSIFHGNTKASALIGSAFEHGILEQLMGMTGASTAKLFQIANSAGNNIYRITSTNRSLITDVLSVNNGYKQETISALNTEIDQGYTVFAPQRGDLKESSWTWRGAGYISELNTDTKSRIKMIISGEYGSQYGGYSGVEGTIDVGQISYGNETNLDTTPFVDTIASQYTTFLQYTAADPVDMAGGAYLYNRTDLALGGAAPLGLAFARSYNSNENYTKRTLGYGWTHNYDISLTPVSHGETGLGMRQATDAAPFLAGMYVIFDILINETDTTAVRDRVIAALASKWAIDQLIDNVVVVQMGNKTMEYIKLTDGSYSGPPGITTKLVKNADNTYSLQERFGTKWDFDPYTANGKTIYRIKKLTDVDGNSMDFTYTGDTLSQVKDAFNRILTFGYTGDKLTSVTDSEGRSVSYAYDPTTGDLTTYTDPDNKDWSYTYHSAHRLMSLINPLNETTVTNYYDSLGRVNSQVVPRQDGSQQTYTFYFSGYRNMEKDPAGRKVVYSYDEKGRSIEIEDQLGYKTTKTYDGQDHVTSITDARGYTTYYSYDGNHNLKQVENAKQKITTYTYDPQTLTLTDITDPLSHSIHFGYDAEHHLTLTRNGVGDEIERTYHPNGLLHTLTDGKETVTTFTYDAYGSLETAKTGSRPTVLYDFDTIGRLSTLTNQASATSFFSYDKRNLPTLQRDPLLKETVFTYDAAGRVSTKKDRNNTTITYFYTPTGKIDSKLYPDNSEVTYGYSGFDELTSVQNTAGTVSYTYHDNGRIASMTNANGIAFSFQYDENGNLTEITYPGDKKVTYRYDELNRLHEIYNNWLNQTATYKYDDANRLQEFKNFNGIITYYTYDDANRLYSQSSTVASYQITDRDGNGNITEMAKSEPLATVMTTTNTTYTYNTATNRIQTAGTTTFTFDDEGQLNTAGTVQATFDYEHRLTGLGTSQYVYDGLGNRVQVTRNGTVTKYAYDPGGNMLVIADGSNNISNYFIYGPNGLIAMVTNTDQTYCYHFDPSGNTVAMTDQSQTVQNKYTYAQFGMVANQVEAVLHPFKFAGQYGVMAEPDNYYYMKARYYDAKIGRFVSEDPIGFAGGDLNLYAYVGNNPINFVDPSGLCAEAAEANIITNIFKPDGTWQFALSVAGTALGSKLGSDVGFLTGAIIGDLVTGGNPLGALSGAQMGSIAGSIAGGYVGNKIGGTIGSLIDGPGANQPNYNEPTVSNSLPYDSFKNIMLSTTRLKTGGYYTFP</sequence>
<dbReference type="Pfam" id="PF13620">
    <property type="entry name" value="CarboxypepD_reg"/>
    <property type="match status" value="1"/>
</dbReference>
<dbReference type="PROSITE" id="PS00139">
    <property type="entry name" value="THIOL_PROTEASE_CYS"/>
    <property type="match status" value="1"/>
</dbReference>
<dbReference type="InterPro" id="IPR045351">
    <property type="entry name" value="DUF6531"/>
</dbReference>
<accession>A0A953J7F9</accession>
<dbReference type="InterPro" id="IPR006530">
    <property type="entry name" value="YD"/>
</dbReference>
<feature type="non-terminal residue" evidence="4">
    <location>
        <position position="1"/>
    </location>
</feature>
<organism evidence="4 5">
    <name type="scientific">Candidatus Nitrobium versatile</name>
    <dbReference type="NCBI Taxonomy" id="2884831"/>
    <lineage>
        <taxon>Bacteria</taxon>
        <taxon>Pseudomonadati</taxon>
        <taxon>Nitrospirota</taxon>
        <taxon>Nitrospiria</taxon>
        <taxon>Nitrospirales</taxon>
        <taxon>Nitrospiraceae</taxon>
        <taxon>Candidatus Nitrobium</taxon>
    </lineage>
</organism>
<dbReference type="Pfam" id="PF05593">
    <property type="entry name" value="RHS_repeat"/>
    <property type="match status" value="2"/>
</dbReference>
<protein>
    <submittedName>
        <fullName evidence="4">DUF6531 domain-containing protein</fullName>
    </submittedName>
</protein>
<dbReference type="InterPro" id="IPR008969">
    <property type="entry name" value="CarboxyPept-like_regulatory"/>
</dbReference>
<evidence type="ECO:0000256" key="2">
    <source>
        <dbReference type="SAM" id="MobiDB-lite"/>
    </source>
</evidence>
<dbReference type="InterPro" id="IPR022385">
    <property type="entry name" value="Rhs_assc_core"/>
</dbReference>
<dbReference type="Gene3D" id="3.90.70.10">
    <property type="entry name" value="Cysteine proteinases"/>
    <property type="match status" value="1"/>
</dbReference>
<dbReference type="InterPro" id="IPR038765">
    <property type="entry name" value="Papain-like_cys_pep_sf"/>
</dbReference>
<feature type="region of interest" description="Disordered" evidence="2">
    <location>
        <begin position="319"/>
        <end position="361"/>
    </location>
</feature>
<dbReference type="SUPFAM" id="SSF49464">
    <property type="entry name" value="Carboxypeptidase regulatory domain-like"/>
    <property type="match status" value="1"/>
</dbReference>
<dbReference type="NCBIfam" id="TIGR01643">
    <property type="entry name" value="YD_repeat_2x"/>
    <property type="match status" value="3"/>
</dbReference>
<dbReference type="InterPro" id="IPR056823">
    <property type="entry name" value="TEN-like_YD-shell"/>
</dbReference>
<dbReference type="EMBL" id="JAIOIV010000004">
    <property type="protein sequence ID" value="MBZ0154619.1"/>
    <property type="molecule type" value="Genomic_DNA"/>
</dbReference>
<dbReference type="Proteomes" id="UP000705867">
    <property type="component" value="Unassembled WGS sequence"/>
</dbReference>
<evidence type="ECO:0000259" key="3">
    <source>
        <dbReference type="SMART" id="SM00645"/>
    </source>
</evidence>
<dbReference type="InterPro" id="IPR000169">
    <property type="entry name" value="Pept_cys_AS"/>
</dbReference>
<gene>
    <name evidence="4" type="ORF">K8I29_00200</name>
</gene>
<dbReference type="Gene3D" id="3.10.620.30">
    <property type="match status" value="1"/>
</dbReference>
<evidence type="ECO:0000256" key="1">
    <source>
        <dbReference type="ARBA" id="ARBA00022737"/>
    </source>
</evidence>
<dbReference type="GO" id="GO:0008234">
    <property type="term" value="F:cysteine-type peptidase activity"/>
    <property type="evidence" value="ECO:0007669"/>
    <property type="project" value="InterPro"/>
</dbReference>
<dbReference type="NCBIfam" id="TIGR03696">
    <property type="entry name" value="Rhs_assc_core"/>
    <property type="match status" value="1"/>
</dbReference>
<name>A0A953J7F9_9BACT</name>
<dbReference type="Pfam" id="PF25023">
    <property type="entry name" value="TEN_YD-shell"/>
    <property type="match status" value="2"/>
</dbReference>
<evidence type="ECO:0000313" key="5">
    <source>
        <dbReference type="Proteomes" id="UP000705867"/>
    </source>
</evidence>
<dbReference type="SMART" id="SM00645">
    <property type="entry name" value="Pept_C1"/>
    <property type="match status" value="1"/>
</dbReference>
<dbReference type="Gene3D" id="2.180.10.10">
    <property type="entry name" value="RHS repeat-associated core"/>
    <property type="match status" value="3"/>
</dbReference>